<evidence type="ECO:0000313" key="4">
    <source>
        <dbReference type="Proteomes" id="UP000001937"/>
    </source>
</evidence>
<dbReference type="AlphaFoldDB" id="Q2J9I6"/>
<accession>Q2J9I6</accession>
<keyword evidence="1" id="KW-0378">Hydrolase</keyword>
<dbReference type="InterPro" id="IPR029021">
    <property type="entry name" value="Prot-tyrosine_phosphatase-like"/>
</dbReference>
<dbReference type="Pfam" id="PF22784">
    <property type="entry name" value="PTP-SAK"/>
    <property type="match status" value="1"/>
</dbReference>
<sequence>MAVVSLDPTGRNALHQPVCRGRAAARHFPVRCRDGRGVSIRTMTTWEPGAPGVLALPSGRLIRGRGLRQPLPDGSEPSFGLYLVGRQPPAVPWESRWIRWPDFRLPSDREAAARSIHEAWTRADSERVEIACSGGKGRTGTALACIAVLDGIAPGEAVDYIRTNYARHAVETPWQHRYVRRFQ</sequence>
<dbReference type="Gene3D" id="3.90.190.10">
    <property type="entry name" value="Protein tyrosine phosphatase superfamily"/>
    <property type="match status" value="1"/>
</dbReference>
<dbReference type="Proteomes" id="UP000001937">
    <property type="component" value="Chromosome"/>
</dbReference>
<gene>
    <name evidence="3" type="ordered locus">Francci3_2695</name>
</gene>
<dbReference type="PROSITE" id="PS50056">
    <property type="entry name" value="TYR_PHOSPHATASE_2"/>
    <property type="match status" value="1"/>
</dbReference>
<keyword evidence="4" id="KW-1185">Reference proteome</keyword>
<dbReference type="HOGENOM" id="CLU_126482_0_0_11"/>
<evidence type="ECO:0000313" key="3">
    <source>
        <dbReference type="EMBL" id="ABD12056.1"/>
    </source>
</evidence>
<reference evidence="3 4" key="1">
    <citation type="journal article" date="2007" name="Genome Res.">
        <title>Genome characteristics of facultatively symbiotic Frankia sp. strains reflect host range and host plant biogeography.</title>
        <authorList>
            <person name="Normand P."/>
            <person name="Lapierre P."/>
            <person name="Tisa L.S."/>
            <person name="Gogarten J.P."/>
            <person name="Alloisio N."/>
            <person name="Bagnarol E."/>
            <person name="Bassi C.A."/>
            <person name="Berry A.M."/>
            <person name="Bickhart D.M."/>
            <person name="Choisne N."/>
            <person name="Couloux A."/>
            <person name="Cournoyer B."/>
            <person name="Cruveiller S."/>
            <person name="Daubin V."/>
            <person name="Demange N."/>
            <person name="Francino M.P."/>
            <person name="Goltsman E."/>
            <person name="Huang Y."/>
            <person name="Kopp O.R."/>
            <person name="Labarre L."/>
            <person name="Lapidus A."/>
            <person name="Lavire C."/>
            <person name="Marechal J."/>
            <person name="Martinez M."/>
            <person name="Mastronunzio J.E."/>
            <person name="Mullin B.C."/>
            <person name="Niemann J."/>
            <person name="Pujic P."/>
            <person name="Rawnsley T."/>
            <person name="Rouy Z."/>
            <person name="Schenowitz C."/>
            <person name="Sellstedt A."/>
            <person name="Tavares F."/>
            <person name="Tomkins J.P."/>
            <person name="Vallenet D."/>
            <person name="Valverde C."/>
            <person name="Wall L.G."/>
            <person name="Wang Y."/>
            <person name="Medigue C."/>
            <person name="Benson D.R."/>
        </authorList>
    </citation>
    <scope>NUCLEOTIDE SEQUENCE [LARGE SCALE GENOMIC DNA]</scope>
    <source>
        <strain evidence="4">DSM 45818 / CECT 9043 / CcI3</strain>
    </source>
</reference>
<dbReference type="EMBL" id="CP000249">
    <property type="protein sequence ID" value="ABD12056.1"/>
    <property type="molecule type" value="Genomic_DNA"/>
</dbReference>
<evidence type="ECO:0000256" key="1">
    <source>
        <dbReference type="ARBA" id="ARBA00022801"/>
    </source>
</evidence>
<protein>
    <submittedName>
        <fullName evidence="3">Dual specificity protein phosphatase</fullName>
    </submittedName>
</protein>
<dbReference type="STRING" id="106370.Francci3_2695"/>
<dbReference type="GO" id="GO:0016791">
    <property type="term" value="F:phosphatase activity"/>
    <property type="evidence" value="ECO:0007669"/>
    <property type="project" value="UniProtKB-ARBA"/>
</dbReference>
<dbReference type="SUPFAM" id="SSF52799">
    <property type="entry name" value="(Phosphotyrosine protein) phosphatases II"/>
    <property type="match status" value="1"/>
</dbReference>
<dbReference type="KEGG" id="fra:Francci3_2695"/>
<dbReference type="InterPro" id="IPR057023">
    <property type="entry name" value="PTP-SAK"/>
</dbReference>
<dbReference type="InterPro" id="IPR000387">
    <property type="entry name" value="Tyr_Pase_dom"/>
</dbReference>
<evidence type="ECO:0000259" key="2">
    <source>
        <dbReference type="PROSITE" id="PS50056"/>
    </source>
</evidence>
<feature type="domain" description="Tyrosine specific protein phosphatases" evidence="2">
    <location>
        <begin position="107"/>
        <end position="162"/>
    </location>
</feature>
<name>Q2J9I6_FRACC</name>
<organism evidence="3 4">
    <name type="scientific">Frankia casuarinae (strain DSM 45818 / CECT 9043 / HFP020203 / CcI3)</name>
    <dbReference type="NCBI Taxonomy" id="106370"/>
    <lineage>
        <taxon>Bacteria</taxon>
        <taxon>Bacillati</taxon>
        <taxon>Actinomycetota</taxon>
        <taxon>Actinomycetes</taxon>
        <taxon>Frankiales</taxon>
        <taxon>Frankiaceae</taxon>
        <taxon>Frankia</taxon>
    </lineage>
</organism>
<proteinExistence type="predicted"/>
<dbReference type="eggNOG" id="COG2453">
    <property type="taxonomic scope" value="Bacteria"/>
</dbReference>